<evidence type="ECO:0000256" key="4">
    <source>
        <dbReference type="ARBA" id="ARBA00022692"/>
    </source>
</evidence>
<evidence type="ECO:0000256" key="6">
    <source>
        <dbReference type="ARBA" id="ARBA00022737"/>
    </source>
</evidence>
<dbReference type="FunFam" id="3.80.10.10:FF:001438">
    <property type="entry name" value="Uncharacterized protein"/>
    <property type="match status" value="2"/>
</dbReference>
<protein>
    <submittedName>
        <fullName evidence="11">Uncharacterized protein</fullName>
    </submittedName>
</protein>
<dbReference type="PANTHER" id="PTHR24366">
    <property type="entry name" value="IG(IMMUNOGLOBULIN) AND LRR(LEUCINE RICH REPEAT) DOMAINS"/>
    <property type="match status" value="1"/>
</dbReference>
<feature type="transmembrane region" description="Helical" evidence="10">
    <location>
        <begin position="953"/>
        <end position="973"/>
    </location>
</feature>
<evidence type="ECO:0000313" key="11">
    <source>
        <dbReference type="EMBL" id="CAI4018090.1"/>
    </source>
</evidence>
<dbReference type="SUPFAM" id="SSF52047">
    <property type="entry name" value="RNI-like"/>
    <property type="match status" value="1"/>
</dbReference>
<keyword evidence="6" id="KW-0677">Repeat</keyword>
<dbReference type="InterPro" id="IPR003591">
    <property type="entry name" value="Leu-rich_rpt_typical-subtyp"/>
</dbReference>
<evidence type="ECO:0000256" key="5">
    <source>
        <dbReference type="ARBA" id="ARBA00022729"/>
    </source>
</evidence>
<keyword evidence="3" id="KW-0433">Leucine-rich repeat</keyword>
<dbReference type="PANTHER" id="PTHR24366:SF170">
    <property type="entry name" value="RE50361P"/>
    <property type="match status" value="1"/>
</dbReference>
<dbReference type="EMBL" id="CAMXCT030006674">
    <property type="protein sequence ID" value="CAL4805402.1"/>
    <property type="molecule type" value="Genomic_DNA"/>
</dbReference>
<feature type="transmembrane region" description="Helical" evidence="10">
    <location>
        <begin position="1033"/>
        <end position="1055"/>
    </location>
</feature>
<evidence type="ECO:0000256" key="8">
    <source>
        <dbReference type="ARBA" id="ARBA00023136"/>
    </source>
</evidence>
<evidence type="ECO:0000256" key="1">
    <source>
        <dbReference type="ARBA" id="ARBA00004236"/>
    </source>
</evidence>
<dbReference type="GO" id="GO:0005886">
    <property type="term" value="C:plasma membrane"/>
    <property type="evidence" value="ECO:0007669"/>
    <property type="project" value="UniProtKB-SubCell"/>
</dbReference>
<name>A0A9P1GNH0_9DINO</name>
<evidence type="ECO:0000313" key="13">
    <source>
        <dbReference type="Proteomes" id="UP001152797"/>
    </source>
</evidence>
<evidence type="ECO:0000256" key="10">
    <source>
        <dbReference type="SAM" id="Phobius"/>
    </source>
</evidence>
<keyword evidence="7 10" id="KW-1133">Transmembrane helix</keyword>
<comment type="caution">
    <text evidence="11">The sequence shown here is derived from an EMBL/GenBank/DDBJ whole genome shotgun (WGS) entry which is preliminary data.</text>
</comment>
<dbReference type="EMBL" id="CAMXCT010006674">
    <property type="protein sequence ID" value="CAI4018090.1"/>
    <property type="molecule type" value="Genomic_DNA"/>
</dbReference>
<feature type="transmembrane region" description="Helical" evidence="10">
    <location>
        <begin position="856"/>
        <end position="875"/>
    </location>
</feature>
<keyword evidence="4 10" id="KW-0812">Transmembrane</keyword>
<comment type="subcellular location">
    <subcellularLocation>
        <location evidence="1">Cell membrane</location>
    </subcellularLocation>
</comment>
<evidence type="ECO:0000256" key="9">
    <source>
        <dbReference type="ARBA" id="ARBA00023180"/>
    </source>
</evidence>
<keyword evidence="13" id="KW-1185">Reference proteome</keyword>
<evidence type="ECO:0000313" key="12">
    <source>
        <dbReference type="EMBL" id="CAL1171465.1"/>
    </source>
</evidence>
<dbReference type="Pfam" id="PF13855">
    <property type="entry name" value="LRR_8"/>
    <property type="match status" value="8"/>
</dbReference>
<evidence type="ECO:0000256" key="3">
    <source>
        <dbReference type="ARBA" id="ARBA00022614"/>
    </source>
</evidence>
<dbReference type="SUPFAM" id="SSF52058">
    <property type="entry name" value="L domain-like"/>
    <property type="match status" value="4"/>
</dbReference>
<dbReference type="SMART" id="SM00369">
    <property type="entry name" value="LRR_TYP"/>
    <property type="match status" value="29"/>
</dbReference>
<dbReference type="EMBL" id="CAMXCT020006674">
    <property type="protein sequence ID" value="CAL1171465.1"/>
    <property type="molecule type" value="Genomic_DNA"/>
</dbReference>
<reference evidence="11" key="1">
    <citation type="submission" date="2022-10" db="EMBL/GenBank/DDBJ databases">
        <authorList>
            <person name="Chen Y."/>
            <person name="Dougan E. K."/>
            <person name="Chan C."/>
            <person name="Rhodes N."/>
            <person name="Thang M."/>
        </authorList>
    </citation>
    <scope>NUCLEOTIDE SEQUENCE</scope>
</reference>
<feature type="transmembrane region" description="Helical" evidence="10">
    <location>
        <begin position="1129"/>
        <end position="1151"/>
    </location>
</feature>
<dbReference type="PROSITE" id="PS51450">
    <property type="entry name" value="LRR"/>
    <property type="match status" value="22"/>
</dbReference>
<proteinExistence type="predicted"/>
<keyword evidence="2" id="KW-1003">Cell membrane</keyword>
<keyword evidence="5" id="KW-0732">Signal</keyword>
<dbReference type="Pfam" id="PF00560">
    <property type="entry name" value="LRR_1"/>
    <property type="match status" value="2"/>
</dbReference>
<dbReference type="FunFam" id="3.80.10.10:FF:000770">
    <property type="entry name" value="Uncharacterized protein"/>
    <property type="match status" value="1"/>
</dbReference>
<evidence type="ECO:0000256" key="2">
    <source>
        <dbReference type="ARBA" id="ARBA00022475"/>
    </source>
</evidence>
<dbReference type="SMART" id="SM00365">
    <property type="entry name" value="LRR_SD22"/>
    <property type="match status" value="8"/>
</dbReference>
<dbReference type="SMART" id="SM00364">
    <property type="entry name" value="LRR_BAC"/>
    <property type="match status" value="24"/>
</dbReference>
<dbReference type="FunFam" id="3.80.10.10:FF:001164">
    <property type="entry name" value="GH01279p"/>
    <property type="match status" value="2"/>
</dbReference>
<organism evidence="11">
    <name type="scientific">Cladocopium goreaui</name>
    <dbReference type="NCBI Taxonomy" id="2562237"/>
    <lineage>
        <taxon>Eukaryota</taxon>
        <taxon>Sar</taxon>
        <taxon>Alveolata</taxon>
        <taxon>Dinophyceae</taxon>
        <taxon>Suessiales</taxon>
        <taxon>Symbiodiniaceae</taxon>
        <taxon>Cladocopium</taxon>
    </lineage>
</organism>
<sequence length="2080" mass="229821">MATAAVTLPGGAGASGVIPCPLPATVEDAICAAQKTQPGGWENAVLSQGVQHLKPGTALEAAAYTLVSYDALGSSAINVPQTECRGINLKQLSQLVDFIRDHAHLWVETYSGSPNFEQPLELQTFSLYHTSHWVIKPATLRYRCSFVELVAKDAETQFPCWFVSHAWQEAVCCFVACLRQHAELRNAVGLAYWVCAYANNQHKLQDEISANPRGTSFYKAMKLAVGVVLILDRDVEERNTGMPLLLDVAATDSSNEAHVITDGLAAPEARLMPLLGFLMKALREANFPTLLAQKGLSVDISKADASKAEDKIRILNCIRLPQARTKDLTDVAPLQDPNYSAVNKALAAHFAIASWFGAVTQGHDTSNLRRALAADSSRHMVELSFTGCRGFGDDSLQQLLNHLPRQLRLLRLDLAFSGVQSWNFQKEMPPLEQLTLRFTGSRLADASGLAQMLDTEQCLARSLKSLQLWFSNLPSLVELGSWEPLTKLQLEELVLQLKRCGQVPPEAKQSLYACVKQLKRARELLNLRGHGLGLEVELAGSKAVDYVDFDDAMDDCGGRAWRWAELSLLFTLQAAAEIQQRTTLAVILLSLYPVACLSLEESLGVPWAAICTLLSVIVLSSIVTTSIRFDTVRTQILQEAVATEASYSQVLQLPETQSVMLRVPTMGCGYADSRELRQQSENLRLGSNMRRAPTNFLMRAMNVALPDATLKLKLLTNLSDEEKRSPQQVLDALRFELMCENMQSVQEAFKGLKDRLASEEMVALGVRIAGVRDTFAEMSGASGPKCCQVVLQVEDYYSSVFLMDVTLTRLENQLSDLTKLADNFGLLDDVKSKWETSLRLCNDASSVGPLTMAGTIFLQIVALVVSFFMAIQYFLRYAPRRLFGLFPPWYLLAMKLDENRHNEEAGTEAAFLALPYLVLVVVFLLQLLCRKTSRKRPRPTEVLYEKYFGLRGAYYPFKVAIFQCFTVAVQALGKISLLGGLVTFAQEEQDATAILWLSLGFWAFFALLCWNSLYPAFLLMFPDTAWARIGAAFMDAALDLGYILTYLGMVLVAMLRLQTASEGWGNFGEDLTLQFSNRISPVFAFPTDFLGYGAVYFNVAHACCIAHILQHTNWSLPVRPRGERQKRRVLPTLFGCSLSIGLLSMLVILLVTQDVFPMTHGQDFTCFPCRCSGNADSAGQQIDSCTLAAVLRQKQVNLAAKNITAVDPKAFSSLGHVKRLSLANNSLIHLRPGLFEGLPSLEQLDLTRVELETLHEDSFRGLEQLKLLAMRHLSAPVSTGDNQLTELSAAMMRRLPLLEQLLLGGKTITEGGFSRTIVKGNRIQELGAIFGRNEQLQVIDFNGNKLQKIDPATFAGLKKLRWLSLSYNQLTTIPAGIFQGLGQLQELDLSFNVLTTIPAETFQGLDQLQTLYLSRNWLTTIPKGTFKGLGQLQELDLSSNVLTTIPAETFQGLGQLQKLDLGYNKLTTLPAGTFQGLGQLQELDLGSNKLTTIPAGTFQGLDQLQELDLSINELTTIPAEIFQGLGQLQKLHLYLNELTTIPPGTFQGLDQLEELDLSSNQLTTIPAETFQGLGQLQELNLNSNQLTAIPAGTFQGLGQLQKLDLSFGFNELTTIPTGTFQGLDQLQGLYFQRNQLTRIPAGTFQGLDQLRFLYLSYNQLTTIPVGTFQGLGQLQELYLQRNQLTSIPTGTFQGLGQLQELDLGSNQLATIPKGTFHGNGQLQKLYLDGNKLTTISAGTFQGLGQLRELNLNSNQLTAIPAGTFQGLDQLQGLYFQRNQLTRIPAGTFQGLDQLRFLYLSYNQLSTIPVGTFQGLDQLQKLHLHRNRLTTIPAETFQGLGQLQELKLGENRLTTIPAETFQGLGQLQELYLYRNKLSTIPPGTFQDLGQLQKLYLEDNKLTTIPAGTFQGLGQLRELNLFGNKLTTIPAATFQGLDQLQGLNLGENRLTTIPPGTFQDLGQLQTLYLEDNKLTRIPAGAFQGNAWCRVPFELDEPCGHILLCRSSIFRRLEALMGAVTVETVMQEVKGKLMVFLPGIGGKPPATPVFSVAWREIWIPGALGWGQDCAGTVDKILYQRDCQ</sequence>
<feature type="transmembrane region" description="Helical" evidence="10">
    <location>
        <begin position="909"/>
        <end position="929"/>
    </location>
</feature>
<keyword evidence="8 10" id="KW-0472">Membrane</keyword>
<dbReference type="Proteomes" id="UP001152797">
    <property type="component" value="Unassembled WGS sequence"/>
</dbReference>
<keyword evidence="9" id="KW-0325">Glycoprotein</keyword>
<dbReference type="InterPro" id="IPR001611">
    <property type="entry name" value="Leu-rich_rpt"/>
</dbReference>
<dbReference type="Gene3D" id="3.80.10.10">
    <property type="entry name" value="Ribonuclease Inhibitor"/>
    <property type="match status" value="8"/>
</dbReference>
<feature type="transmembrane region" description="Helical" evidence="10">
    <location>
        <begin position="993"/>
        <end position="1021"/>
    </location>
</feature>
<reference evidence="12" key="2">
    <citation type="submission" date="2024-04" db="EMBL/GenBank/DDBJ databases">
        <authorList>
            <person name="Chen Y."/>
            <person name="Shah S."/>
            <person name="Dougan E. K."/>
            <person name="Thang M."/>
            <person name="Chan C."/>
        </authorList>
    </citation>
    <scope>NUCLEOTIDE SEQUENCE [LARGE SCALE GENOMIC DNA]</scope>
</reference>
<gene>
    <name evidence="11" type="ORF">C1SCF055_LOCUS42686</name>
</gene>
<accession>A0A9P1GNH0</accession>
<dbReference type="InterPro" id="IPR032675">
    <property type="entry name" value="LRR_dom_sf"/>
</dbReference>
<dbReference type="OrthoDB" id="5789657at2759"/>
<evidence type="ECO:0000256" key="7">
    <source>
        <dbReference type="ARBA" id="ARBA00022989"/>
    </source>
</evidence>